<comment type="caution">
    <text evidence="3">The sequence shown here is derived from an EMBL/GenBank/DDBJ whole genome shotgun (WGS) entry which is preliminary data.</text>
</comment>
<evidence type="ECO:0000313" key="4">
    <source>
        <dbReference type="Proteomes" id="UP000570517"/>
    </source>
</evidence>
<sequence>MRKHTRSLLVGISAFAALGTLSGCSGGSSTETTSPAEPAPATSTEAPFPASARYMADMTSADGRTMTIGISVDGAEIAAYACNGTDDEAWFFGNQTDGRVDVKSRFRDNLQAEFDGTAVTGEVTMNEVEYDFTANAVSGLAGMYTAESDGVRASWVVRPDGSATGVQFGGFTQGDRNFDPFNLDEFSDFDVRNDVRPRRNLTPAGPIEFPQGGAPQSSINGTPVSPTLVTGTFRLG</sequence>
<dbReference type="RefSeq" id="WP_178360176.1">
    <property type="nucleotide sequence ID" value="NZ_JABFYL010000039.1"/>
</dbReference>
<evidence type="ECO:0000256" key="1">
    <source>
        <dbReference type="SAM" id="MobiDB-lite"/>
    </source>
</evidence>
<protein>
    <submittedName>
        <fullName evidence="3">Uncharacterized protein</fullName>
    </submittedName>
</protein>
<dbReference type="Proteomes" id="UP000570517">
    <property type="component" value="Unassembled WGS sequence"/>
</dbReference>
<feature type="signal peptide" evidence="2">
    <location>
        <begin position="1"/>
        <end position="16"/>
    </location>
</feature>
<feature type="region of interest" description="Disordered" evidence="1">
    <location>
        <begin position="26"/>
        <end position="47"/>
    </location>
</feature>
<reference evidence="3 4" key="1">
    <citation type="submission" date="2020-05" db="EMBL/GenBank/DDBJ databases">
        <title>Draft genome sequence of Mycobacterium hippocampi DL, isolated from European seabass, Dicentrarchus labrax, reared in fish farms.</title>
        <authorList>
            <person name="Stathopoulou P."/>
            <person name="Asimakis E."/>
            <person name="Tzokas K."/>
            <person name="Batargias C."/>
            <person name="Tsiamis G."/>
        </authorList>
    </citation>
    <scope>NUCLEOTIDE SEQUENCE [LARGE SCALE GENOMIC DNA]</scope>
    <source>
        <strain evidence="3 4">DL</strain>
    </source>
</reference>
<feature type="region of interest" description="Disordered" evidence="1">
    <location>
        <begin position="199"/>
        <end position="226"/>
    </location>
</feature>
<feature type="compositionally biased region" description="Low complexity" evidence="1">
    <location>
        <begin position="28"/>
        <end position="47"/>
    </location>
</feature>
<feature type="compositionally biased region" description="Polar residues" evidence="1">
    <location>
        <begin position="214"/>
        <end position="226"/>
    </location>
</feature>
<accession>A0A850PNG8</accession>
<dbReference type="EMBL" id="JABFYL010000039">
    <property type="protein sequence ID" value="NVN51911.1"/>
    <property type="molecule type" value="Genomic_DNA"/>
</dbReference>
<keyword evidence="4" id="KW-1185">Reference proteome</keyword>
<evidence type="ECO:0000256" key="2">
    <source>
        <dbReference type="SAM" id="SignalP"/>
    </source>
</evidence>
<dbReference type="PROSITE" id="PS51257">
    <property type="entry name" value="PROKAR_LIPOPROTEIN"/>
    <property type="match status" value="1"/>
</dbReference>
<evidence type="ECO:0000313" key="3">
    <source>
        <dbReference type="EMBL" id="NVN51911.1"/>
    </source>
</evidence>
<gene>
    <name evidence="3" type="ORF">HLY00_1902</name>
</gene>
<organism evidence="3 4">
    <name type="scientific">Mycolicibacterium hippocampi</name>
    <dbReference type="NCBI Taxonomy" id="659824"/>
    <lineage>
        <taxon>Bacteria</taxon>
        <taxon>Bacillati</taxon>
        <taxon>Actinomycetota</taxon>
        <taxon>Actinomycetes</taxon>
        <taxon>Mycobacteriales</taxon>
        <taxon>Mycobacteriaceae</taxon>
        <taxon>Mycolicibacterium</taxon>
    </lineage>
</organism>
<dbReference type="AlphaFoldDB" id="A0A850PNG8"/>
<feature type="chain" id="PRO_5039534164" evidence="2">
    <location>
        <begin position="17"/>
        <end position="236"/>
    </location>
</feature>
<keyword evidence="2" id="KW-0732">Signal</keyword>
<proteinExistence type="predicted"/>
<name>A0A850PNG8_9MYCO</name>